<comment type="function">
    <text evidence="10">Catalyzes the radical-mediated insertion of two sulfur atoms into the C-6 and C-8 positions of the octanoyl moiety bound to the lipoyl domains of lipoate-dependent enzymes, thereby converting the octanoylated domains into lipoylated derivatives.</text>
</comment>
<evidence type="ECO:0000259" key="12">
    <source>
        <dbReference type="PROSITE" id="PS51918"/>
    </source>
</evidence>
<comment type="catalytic activity">
    <reaction evidence="9 10">
        <text>[[Fe-S] cluster scaffold protein carrying a second [4Fe-4S](2+) cluster] + N(6)-octanoyl-L-lysyl-[protein] + 2 oxidized [2Fe-2S]-[ferredoxin] + 2 S-adenosyl-L-methionine + 4 H(+) = [[Fe-S] cluster scaffold protein] + N(6)-[(R)-dihydrolipoyl]-L-lysyl-[protein] + 4 Fe(3+) + 2 hydrogen sulfide + 2 5'-deoxyadenosine + 2 L-methionine + 2 reduced [2Fe-2S]-[ferredoxin]</text>
        <dbReference type="Rhea" id="RHEA:16585"/>
        <dbReference type="Rhea" id="RHEA-COMP:9928"/>
        <dbReference type="Rhea" id="RHEA-COMP:10000"/>
        <dbReference type="Rhea" id="RHEA-COMP:10001"/>
        <dbReference type="Rhea" id="RHEA-COMP:10475"/>
        <dbReference type="Rhea" id="RHEA-COMP:14568"/>
        <dbReference type="Rhea" id="RHEA-COMP:14569"/>
        <dbReference type="ChEBI" id="CHEBI:15378"/>
        <dbReference type="ChEBI" id="CHEBI:17319"/>
        <dbReference type="ChEBI" id="CHEBI:29034"/>
        <dbReference type="ChEBI" id="CHEBI:29919"/>
        <dbReference type="ChEBI" id="CHEBI:33722"/>
        <dbReference type="ChEBI" id="CHEBI:33737"/>
        <dbReference type="ChEBI" id="CHEBI:33738"/>
        <dbReference type="ChEBI" id="CHEBI:57844"/>
        <dbReference type="ChEBI" id="CHEBI:59789"/>
        <dbReference type="ChEBI" id="CHEBI:78809"/>
        <dbReference type="ChEBI" id="CHEBI:83100"/>
        <dbReference type="EC" id="2.8.1.8"/>
    </reaction>
</comment>
<name>A0A1S8KLC5_9LACT</name>
<feature type="binding site" evidence="10">
    <location>
        <position position="144"/>
    </location>
    <ligand>
        <name>[4Fe-4S] cluster</name>
        <dbReference type="ChEBI" id="CHEBI:49883"/>
        <label>2</label>
        <note>4Fe-4S-S-AdoMet</note>
    </ligand>
</feature>
<dbReference type="InterPro" id="IPR006638">
    <property type="entry name" value="Elp3/MiaA/NifB-like_rSAM"/>
</dbReference>
<dbReference type="EC" id="2.8.1.8" evidence="10"/>
<feature type="domain" description="Lipoyl-binding" evidence="11">
    <location>
        <begin position="2"/>
        <end position="77"/>
    </location>
</feature>
<dbReference type="GO" id="GO:0016992">
    <property type="term" value="F:lipoate synthase activity"/>
    <property type="evidence" value="ECO:0007669"/>
    <property type="project" value="UniProtKB-UniRule"/>
</dbReference>
<comment type="cofactor">
    <cofactor evidence="10">
        <name>[4Fe-4S] cluster</name>
        <dbReference type="ChEBI" id="CHEBI:49883"/>
    </cofactor>
    <text evidence="10">Binds 2 [4Fe-4S] clusters per subunit. One cluster is coordinated with 3 cysteines and an exchangeable S-adenosyl-L-methionine.</text>
</comment>
<dbReference type="Pfam" id="PF00364">
    <property type="entry name" value="Biotin_lipoyl"/>
    <property type="match status" value="1"/>
</dbReference>
<dbReference type="SFLD" id="SFLDS00029">
    <property type="entry name" value="Radical_SAM"/>
    <property type="match status" value="1"/>
</dbReference>
<dbReference type="InterPro" id="IPR007197">
    <property type="entry name" value="rSAM"/>
</dbReference>
<evidence type="ECO:0000256" key="1">
    <source>
        <dbReference type="ARBA" id="ARBA00022485"/>
    </source>
</evidence>
<evidence type="ECO:0000256" key="9">
    <source>
        <dbReference type="ARBA" id="ARBA00047326"/>
    </source>
</evidence>
<dbReference type="GO" id="GO:0005737">
    <property type="term" value="C:cytoplasm"/>
    <property type="evidence" value="ECO:0007669"/>
    <property type="project" value="UniProtKB-SubCell"/>
</dbReference>
<comment type="pathway">
    <text evidence="10">Protein modification; protein lipoylation via endogenous pathway; protein N(6)-(lipoyl)lysine from octanoyl-[acyl-carrier-protein]: step 2/2.</text>
</comment>
<dbReference type="FunFam" id="3.20.20.70:FF:000040">
    <property type="entry name" value="Lipoyl synthase"/>
    <property type="match status" value="1"/>
</dbReference>
<dbReference type="GO" id="GO:0046872">
    <property type="term" value="F:metal ion binding"/>
    <property type="evidence" value="ECO:0007669"/>
    <property type="project" value="UniProtKB-KW"/>
</dbReference>
<dbReference type="InterPro" id="IPR011053">
    <property type="entry name" value="Single_hybrid_motif"/>
</dbReference>
<dbReference type="PANTHER" id="PTHR10949:SF0">
    <property type="entry name" value="LIPOYL SYNTHASE, MITOCHONDRIAL"/>
    <property type="match status" value="1"/>
</dbReference>
<evidence type="ECO:0000256" key="6">
    <source>
        <dbReference type="ARBA" id="ARBA00022823"/>
    </source>
</evidence>
<keyword evidence="2 10" id="KW-0963">Cytoplasm</keyword>
<feature type="binding site" evidence="10">
    <location>
        <position position="111"/>
    </location>
    <ligand>
        <name>[4Fe-4S] cluster</name>
        <dbReference type="ChEBI" id="CHEBI:49883"/>
        <label>1</label>
    </ligand>
</feature>
<protein>
    <recommendedName>
        <fullName evidence="10">Lipoyl synthase</fullName>
        <ecNumber evidence="10">2.8.1.8</ecNumber>
    </recommendedName>
    <alternativeName>
        <fullName evidence="10">Lip-syn</fullName>
        <shortName evidence="10">LS</shortName>
    </alternativeName>
    <alternativeName>
        <fullName evidence="10">Lipoate synthase</fullName>
    </alternativeName>
    <alternativeName>
        <fullName evidence="10">Lipoic acid synthase</fullName>
    </alternativeName>
    <alternativeName>
        <fullName evidence="10">Sulfur insertion protein LipA</fullName>
    </alternativeName>
</protein>
<dbReference type="Pfam" id="PF04055">
    <property type="entry name" value="Radical_SAM"/>
    <property type="match status" value="1"/>
</dbReference>
<dbReference type="AlphaFoldDB" id="A0A1S8KLC5"/>
<dbReference type="HAMAP" id="MF_00206">
    <property type="entry name" value="Lipoyl_synth"/>
    <property type="match status" value="1"/>
</dbReference>
<dbReference type="SMART" id="SM00729">
    <property type="entry name" value="Elp3"/>
    <property type="match status" value="1"/>
</dbReference>
<feature type="binding site" evidence="10">
    <location>
        <position position="141"/>
    </location>
    <ligand>
        <name>[4Fe-4S] cluster</name>
        <dbReference type="ChEBI" id="CHEBI:49883"/>
        <label>2</label>
        <note>4Fe-4S-S-AdoMet</note>
    </ligand>
</feature>
<dbReference type="NCBIfam" id="NF009544">
    <property type="entry name" value="PRK12928.1"/>
    <property type="match status" value="1"/>
</dbReference>
<dbReference type="InterPro" id="IPR003016">
    <property type="entry name" value="2-oxoA_DH_lipoyl-BS"/>
</dbReference>
<evidence type="ECO:0000256" key="5">
    <source>
        <dbReference type="ARBA" id="ARBA00022723"/>
    </source>
</evidence>
<dbReference type="InterPro" id="IPR013785">
    <property type="entry name" value="Aldolase_TIM"/>
</dbReference>
<comment type="similarity">
    <text evidence="10">Belongs to the radical SAM superfamily. Lipoyl synthase family.</text>
</comment>
<dbReference type="NCBIfam" id="TIGR00510">
    <property type="entry name" value="lipA"/>
    <property type="match status" value="1"/>
</dbReference>
<dbReference type="SUPFAM" id="SSF102114">
    <property type="entry name" value="Radical SAM enzymes"/>
    <property type="match status" value="1"/>
</dbReference>
<keyword evidence="6" id="KW-0450">Lipoyl</keyword>
<gene>
    <name evidence="10" type="primary">lipA</name>
    <name evidence="13" type="ORF">BWX42_01035</name>
</gene>
<dbReference type="PROSITE" id="PS51918">
    <property type="entry name" value="RADICAL_SAM"/>
    <property type="match status" value="1"/>
</dbReference>
<keyword evidence="8 10" id="KW-0411">Iron-sulfur</keyword>
<dbReference type="InterPro" id="IPR000089">
    <property type="entry name" value="Biotin_lipoyl"/>
</dbReference>
<dbReference type="GO" id="GO:0009249">
    <property type="term" value="P:protein lipoylation"/>
    <property type="evidence" value="ECO:0007669"/>
    <property type="project" value="UniProtKB-UniRule"/>
</dbReference>
<dbReference type="NCBIfam" id="NF004019">
    <property type="entry name" value="PRK05481.1"/>
    <property type="match status" value="1"/>
</dbReference>
<keyword evidence="1 10" id="KW-0004">4Fe-4S</keyword>
<feature type="domain" description="Radical SAM core" evidence="12">
    <location>
        <begin position="123"/>
        <end position="340"/>
    </location>
</feature>
<comment type="caution">
    <text evidence="13">The sequence shown here is derived from an EMBL/GenBank/DDBJ whole genome shotgun (WGS) entry which is preliminary data.</text>
</comment>
<dbReference type="Proteomes" id="UP000190409">
    <property type="component" value="Unassembled WGS sequence"/>
</dbReference>
<proteinExistence type="inferred from homology"/>
<dbReference type="PROSITE" id="PS00189">
    <property type="entry name" value="LIPOYL"/>
    <property type="match status" value="1"/>
</dbReference>
<dbReference type="EMBL" id="MUYF01000003">
    <property type="protein sequence ID" value="OOL80557.1"/>
    <property type="molecule type" value="Genomic_DNA"/>
</dbReference>
<keyword evidence="7 10" id="KW-0408">Iron</keyword>
<comment type="subcellular location">
    <subcellularLocation>
        <location evidence="10">Cytoplasm</location>
    </subcellularLocation>
</comment>
<keyword evidence="4 10" id="KW-0949">S-adenosyl-L-methionine</keyword>
<sequence>MTIHIKMPKLLPNMEMGKLVAWVVDEGEVFEAGDPLYEVETDKVVNIIEAEMDGLMMKHRYEEGDDVPVGAIVAEAGPRSSKPDWLRVSYNGSAIKNVSNILEENRLTTVCEEANCPNIGECFGNNTATFMIMGEKCTRGCKFCNIERTARPGQLDPLEPIRVADAVRKMKLEHAVVTQVARDDLKDGGAAHMAETVRQIREINPETTIEVLISDLRGSYEALEDVLAADPDVLNHNMEMPKEWYRKVQPQCNYEQSLNVLRNSKKISPNTLTKTGFMVGLGESDEEISNLMDDILETGCDILTINQYLQPSSEHHKLARYVTPEKFNEYEEMAREKGFKYVVAAPLVRSSYKAAEAFEHAKAKQA</sequence>
<evidence type="ECO:0000256" key="2">
    <source>
        <dbReference type="ARBA" id="ARBA00022490"/>
    </source>
</evidence>
<evidence type="ECO:0000313" key="14">
    <source>
        <dbReference type="Proteomes" id="UP000190409"/>
    </source>
</evidence>
<evidence type="ECO:0000256" key="10">
    <source>
        <dbReference type="HAMAP-Rule" id="MF_00206"/>
    </source>
</evidence>
<keyword evidence="3 10" id="KW-0808">Transferase</keyword>
<dbReference type="Gene3D" id="2.40.50.100">
    <property type="match status" value="1"/>
</dbReference>
<evidence type="ECO:0000256" key="4">
    <source>
        <dbReference type="ARBA" id="ARBA00022691"/>
    </source>
</evidence>
<dbReference type="CDD" id="cd06849">
    <property type="entry name" value="lipoyl_domain"/>
    <property type="match status" value="1"/>
</dbReference>
<feature type="binding site" evidence="10">
    <location>
        <position position="116"/>
    </location>
    <ligand>
        <name>[4Fe-4S] cluster</name>
        <dbReference type="ChEBI" id="CHEBI:49883"/>
        <label>1</label>
    </ligand>
</feature>
<dbReference type="InterPro" id="IPR058240">
    <property type="entry name" value="rSAM_sf"/>
</dbReference>
<dbReference type="SUPFAM" id="SSF51230">
    <property type="entry name" value="Single hybrid motif"/>
    <property type="match status" value="1"/>
</dbReference>
<feature type="binding site" evidence="10">
    <location>
        <position position="122"/>
    </location>
    <ligand>
        <name>[4Fe-4S] cluster</name>
        <dbReference type="ChEBI" id="CHEBI:49883"/>
        <label>1</label>
    </ligand>
</feature>
<dbReference type="PROSITE" id="PS50968">
    <property type="entry name" value="BIOTINYL_LIPOYL"/>
    <property type="match status" value="1"/>
</dbReference>
<evidence type="ECO:0000256" key="8">
    <source>
        <dbReference type="ARBA" id="ARBA00023014"/>
    </source>
</evidence>
<dbReference type="SFLD" id="SFLDG01058">
    <property type="entry name" value="lipoyl_synthase_like"/>
    <property type="match status" value="1"/>
</dbReference>
<accession>A0A1S8KLC5</accession>
<evidence type="ECO:0000259" key="11">
    <source>
        <dbReference type="PROSITE" id="PS50968"/>
    </source>
</evidence>
<reference evidence="13 14" key="1">
    <citation type="submission" date="2017-01" db="EMBL/GenBank/DDBJ databases">
        <title>Complete Genome Sequence of Dolosigranulum pigrum isolated from a Patient with interstitial lung disease.</title>
        <authorList>
            <person name="Mukhopadhyay R."/>
            <person name="Joaquin J."/>
            <person name="Hogue R."/>
            <person name="Fitzgerald S."/>
            <person name="Jospin G."/>
            <person name="Eisen J.A."/>
            <person name="Chaturvedi V."/>
        </authorList>
    </citation>
    <scope>NUCLEOTIDE SEQUENCE [LARGE SCALE GENOMIC DNA]</scope>
    <source>
        <strain evidence="13 14">15S00348</strain>
    </source>
</reference>
<dbReference type="UniPathway" id="UPA00538">
    <property type="reaction ID" value="UER00593"/>
</dbReference>
<dbReference type="CDD" id="cd01335">
    <property type="entry name" value="Radical_SAM"/>
    <property type="match status" value="1"/>
</dbReference>
<evidence type="ECO:0000256" key="7">
    <source>
        <dbReference type="ARBA" id="ARBA00023004"/>
    </source>
</evidence>
<dbReference type="Gene3D" id="3.20.20.70">
    <property type="entry name" value="Aldolase class I"/>
    <property type="match status" value="1"/>
</dbReference>
<dbReference type="GO" id="GO:0051539">
    <property type="term" value="F:4 iron, 4 sulfur cluster binding"/>
    <property type="evidence" value="ECO:0007669"/>
    <property type="project" value="UniProtKB-UniRule"/>
</dbReference>
<dbReference type="SFLD" id="SFLDF00271">
    <property type="entry name" value="lipoyl_synthase"/>
    <property type="match status" value="1"/>
</dbReference>
<feature type="binding site" evidence="10">
    <location>
        <position position="137"/>
    </location>
    <ligand>
        <name>[4Fe-4S] cluster</name>
        <dbReference type="ChEBI" id="CHEBI:49883"/>
        <label>2</label>
        <note>4Fe-4S-S-AdoMet</note>
    </ligand>
</feature>
<organism evidence="13 14">
    <name type="scientific">Dolosigranulum pigrum</name>
    <dbReference type="NCBI Taxonomy" id="29394"/>
    <lineage>
        <taxon>Bacteria</taxon>
        <taxon>Bacillati</taxon>
        <taxon>Bacillota</taxon>
        <taxon>Bacilli</taxon>
        <taxon>Lactobacillales</taxon>
        <taxon>Carnobacteriaceae</taxon>
        <taxon>Dolosigranulum</taxon>
    </lineage>
</organism>
<dbReference type="InterPro" id="IPR003698">
    <property type="entry name" value="Lipoyl_synth"/>
</dbReference>
<keyword evidence="5 10" id="KW-0479">Metal-binding</keyword>
<dbReference type="PANTHER" id="PTHR10949">
    <property type="entry name" value="LIPOYL SYNTHASE"/>
    <property type="match status" value="1"/>
</dbReference>
<evidence type="ECO:0000313" key="13">
    <source>
        <dbReference type="EMBL" id="OOL80557.1"/>
    </source>
</evidence>
<feature type="binding site" evidence="10">
    <location>
        <position position="351"/>
    </location>
    <ligand>
        <name>[4Fe-4S] cluster</name>
        <dbReference type="ChEBI" id="CHEBI:49883"/>
        <label>1</label>
    </ligand>
</feature>
<evidence type="ECO:0000256" key="3">
    <source>
        <dbReference type="ARBA" id="ARBA00022679"/>
    </source>
</evidence>